<dbReference type="Proteomes" id="UP000712600">
    <property type="component" value="Unassembled WGS sequence"/>
</dbReference>
<gene>
    <name evidence="1" type="ORF">F2Q69_00049086</name>
</gene>
<evidence type="ECO:0000313" key="1">
    <source>
        <dbReference type="EMBL" id="KAF3524122.1"/>
    </source>
</evidence>
<comment type="caution">
    <text evidence="1">The sequence shown here is derived from an EMBL/GenBank/DDBJ whole genome shotgun (WGS) entry which is preliminary data.</text>
</comment>
<organism evidence="1 2">
    <name type="scientific">Brassica cretica</name>
    <name type="common">Mustard</name>
    <dbReference type="NCBI Taxonomy" id="69181"/>
    <lineage>
        <taxon>Eukaryota</taxon>
        <taxon>Viridiplantae</taxon>
        <taxon>Streptophyta</taxon>
        <taxon>Embryophyta</taxon>
        <taxon>Tracheophyta</taxon>
        <taxon>Spermatophyta</taxon>
        <taxon>Magnoliopsida</taxon>
        <taxon>eudicotyledons</taxon>
        <taxon>Gunneridae</taxon>
        <taxon>Pentapetalae</taxon>
        <taxon>rosids</taxon>
        <taxon>malvids</taxon>
        <taxon>Brassicales</taxon>
        <taxon>Brassicaceae</taxon>
        <taxon>Brassiceae</taxon>
        <taxon>Brassica</taxon>
    </lineage>
</organism>
<protein>
    <submittedName>
        <fullName evidence="1">Uncharacterized protein</fullName>
    </submittedName>
</protein>
<dbReference type="EMBL" id="QGKX02001347">
    <property type="protein sequence ID" value="KAF3524122.1"/>
    <property type="molecule type" value="Genomic_DNA"/>
</dbReference>
<evidence type="ECO:0000313" key="2">
    <source>
        <dbReference type="Proteomes" id="UP000712600"/>
    </source>
</evidence>
<proteinExistence type="predicted"/>
<name>A0A8S9Q0C6_BRACR</name>
<dbReference type="AlphaFoldDB" id="A0A8S9Q0C6"/>
<reference evidence="1" key="1">
    <citation type="submission" date="2019-12" db="EMBL/GenBank/DDBJ databases">
        <title>Genome sequencing and annotation of Brassica cretica.</title>
        <authorList>
            <person name="Studholme D.J."/>
            <person name="Sarris P."/>
        </authorList>
    </citation>
    <scope>NUCLEOTIDE SEQUENCE</scope>
    <source>
        <strain evidence="1">PFS-109/04</strain>
        <tissue evidence="1">Leaf</tissue>
    </source>
</reference>
<sequence length="84" mass="8601">MIKPCMSVLPGALPKSTSSRGDCFVVTSASTGSGGKAFVFLISRDARSWQSIQVLRANLTGASCVCGSPGASTRNGFVGESTEL</sequence>
<accession>A0A8S9Q0C6</accession>